<dbReference type="AlphaFoldDB" id="A0A4U1BSJ8"/>
<evidence type="ECO:0000313" key="5">
    <source>
        <dbReference type="Proteomes" id="UP000305675"/>
    </source>
</evidence>
<dbReference type="EMBL" id="SWCJ01000002">
    <property type="protein sequence ID" value="TKB57573.1"/>
    <property type="molecule type" value="Genomic_DNA"/>
</dbReference>
<name>A0A4U1BSJ8_9GAMM</name>
<evidence type="ECO:0000256" key="1">
    <source>
        <dbReference type="ARBA" id="ARBA00022729"/>
    </source>
</evidence>
<keyword evidence="1 2" id="KW-0732">Signal</keyword>
<dbReference type="Gene3D" id="2.40.160.20">
    <property type="match status" value="1"/>
</dbReference>
<evidence type="ECO:0000256" key="2">
    <source>
        <dbReference type="SAM" id="SignalP"/>
    </source>
</evidence>
<protein>
    <submittedName>
        <fullName evidence="4">Porin family protein</fullName>
    </submittedName>
</protein>
<dbReference type="InterPro" id="IPR011250">
    <property type="entry name" value="OMP/PagP_B-barrel"/>
</dbReference>
<dbReference type="OrthoDB" id="6384953at2"/>
<reference evidence="4 5" key="1">
    <citation type="submission" date="2019-04" db="EMBL/GenBank/DDBJ databases">
        <authorList>
            <person name="Hwang J.C."/>
        </authorList>
    </citation>
    <scope>NUCLEOTIDE SEQUENCE [LARGE SCALE GENOMIC DNA]</scope>
    <source>
        <strain evidence="4 5">IMCC35002</strain>
    </source>
</reference>
<sequence length="185" mass="20721">MKKIITTAVAGLLLSTAAHAAEPQFFIGAGVAWQEDQIDGGVNKDSQSEAWQGRFGVILNDNHRFSGTYSYKEDDFSAAGDDFKLYQNLFLASYDYMHAIDDAGKFNLFAGLSAGVVNNKFDGNANSDFVWGGQVGAEYRITQKWSTELGYRYLDQDYDEPGHRIGGQYQLDTSHQFYLSVDYRF</sequence>
<dbReference type="Proteomes" id="UP000305675">
    <property type="component" value="Unassembled WGS sequence"/>
</dbReference>
<dbReference type="InterPro" id="IPR027385">
    <property type="entry name" value="Beta-barrel_OMP"/>
</dbReference>
<feature type="signal peptide" evidence="2">
    <location>
        <begin position="1"/>
        <end position="20"/>
    </location>
</feature>
<organism evidence="4 5">
    <name type="scientific">Ferrimonas aestuarii</name>
    <dbReference type="NCBI Taxonomy" id="2569539"/>
    <lineage>
        <taxon>Bacteria</taxon>
        <taxon>Pseudomonadati</taxon>
        <taxon>Pseudomonadota</taxon>
        <taxon>Gammaproteobacteria</taxon>
        <taxon>Alteromonadales</taxon>
        <taxon>Ferrimonadaceae</taxon>
        <taxon>Ferrimonas</taxon>
    </lineage>
</organism>
<feature type="domain" description="Outer membrane protein beta-barrel" evidence="3">
    <location>
        <begin position="7"/>
        <end position="185"/>
    </location>
</feature>
<feature type="chain" id="PRO_5020620911" evidence="2">
    <location>
        <begin position="21"/>
        <end position="185"/>
    </location>
</feature>
<proteinExistence type="predicted"/>
<evidence type="ECO:0000259" key="3">
    <source>
        <dbReference type="Pfam" id="PF13505"/>
    </source>
</evidence>
<comment type="caution">
    <text evidence="4">The sequence shown here is derived from an EMBL/GenBank/DDBJ whole genome shotgun (WGS) entry which is preliminary data.</text>
</comment>
<accession>A0A4U1BSJ8</accession>
<keyword evidence="5" id="KW-1185">Reference proteome</keyword>
<dbReference type="SUPFAM" id="SSF56925">
    <property type="entry name" value="OMPA-like"/>
    <property type="match status" value="1"/>
</dbReference>
<gene>
    <name evidence="4" type="ORF">FCL42_04685</name>
</gene>
<evidence type="ECO:0000313" key="4">
    <source>
        <dbReference type="EMBL" id="TKB57573.1"/>
    </source>
</evidence>
<dbReference type="Pfam" id="PF13505">
    <property type="entry name" value="OMP_b-brl"/>
    <property type="match status" value="1"/>
</dbReference>
<dbReference type="RefSeq" id="WP_136862218.1">
    <property type="nucleotide sequence ID" value="NZ_SWCJ01000002.1"/>
</dbReference>